<dbReference type="SFLD" id="SFLDS00036">
    <property type="entry name" value="Aromatic_Prenyltransferase"/>
    <property type="match status" value="1"/>
</dbReference>
<evidence type="ECO:0000313" key="5">
    <source>
        <dbReference type="Proteomes" id="UP000030651"/>
    </source>
</evidence>
<dbReference type="EMBL" id="KI912118">
    <property type="protein sequence ID" value="ETS75465.1"/>
    <property type="molecule type" value="Genomic_DNA"/>
</dbReference>
<dbReference type="PIRSF" id="PIRSF000509">
    <property type="entry name" value="Trp_DMAT"/>
    <property type="match status" value="1"/>
</dbReference>
<dbReference type="InParanoid" id="W3WNH6"/>
<accession>W3WNH6</accession>
<dbReference type="CDD" id="cd13929">
    <property type="entry name" value="PT-DMATS_CymD"/>
    <property type="match status" value="1"/>
</dbReference>
<evidence type="ECO:0000256" key="1">
    <source>
        <dbReference type="ARBA" id="ARBA00010209"/>
    </source>
</evidence>
<dbReference type="KEGG" id="pfy:PFICI_12409"/>
<feature type="binding site" evidence="3">
    <location>
        <position position="89"/>
    </location>
    <ligand>
        <name>L-tryptophan</name>
        <dbReference type="ChEBI" id="CHEBI:57912"/>
    </ligand>
</feature>
<sequence length="430" mass="48818">MDKQNEIDLPIFDQVNREIVTHDQDQTFWWDLMGRSLATQLKANQYGNEEQLYYLRWFKKWIPYSFGPQPVDGNAYYDSTFTPDGSPIEYSLNWKEKKARQTVRLAIEPCSREAGTAADPLNQLASKSLLEAMAKDVTNIDMVRFNNILAETNVPDEDAERILSKLPPSEPQVLLLIAYDLEQGEILPKAYFNPLLRAIHSGTSTKKVVFDAVRKCNGPHGSYDASLATLDDYLDSRDAVDGPHVFLLGHDCIVDSPASRMKIYVFTHVTTLATALDAFHLGGRISGSTIEGGLEAVRSFWCHRFSLNGSDSDVENREMLPPGSRCLFVYEMRPTQPGQKEPEIEVKMHMPGTWLGETDAEVCQVMSSWFQKHNHPDLAARYQTDMASAYPEIDLNTPGELCHTWVSLTWTQKTGLYMTMYYTPKITQFY</sequence>
<evidence type="ECO:0000256" key="3">
    <source>
        <dbReference type="PIRSR" id="PIRSR000509-1"/>
    </source>
</evidence>
<dbReference type="Pfam" id="PF11991">
    <property type="entry name" value="Trp_DMAT"/>
    <property type="match status" value="1"/>
</dbReference>
<dbReference type="Proteomes" id="UP000030651">
    <property type="component" value="Unassembled WGS sequence"/>
</dbReference>
<dbReference type="OMA" id="MHWKSHL"/>
<gene>
    <name evidence="4" type="ORF">PFICI_12409</name>
</gene>
<organism evidence="4 5">
    <name type="scientific">Pestalotiopsis fici (strain W106-1 / CGMCC3.15140)</name>
    <dbReference type="NCBI Taxonomy" id="1229662"/>
    <lineage>
        <taxon>Eukaryota</taxon>
        <taxon>Fungi</taxon>
        <taxon>Dikarya</taxon>
        <taxon>Ascomycota</taxon>
        <taxon>Pezizomycotina</taxon>
        <taxon>Sordariomycetes</taxon>
        <taxon>Xylariomycetidae</taxon>
        <taxon>Amphisphaeriales</taxon>
        <taxon>Sporocadaceae</taxon>
        <taxon>Pestalotiopsis</taxon>
    </lineage>
</organism>
<feature type="binding site" evidence="3">
    <location>
        <position position="264"/>
    </location>
    <ligand>
        <name>dimethylallyl diphosphate</name>
        <dbReference type="ChEBI" id="CHEBI:57623"/>
    </ligand>
</feature>
<dbReference type="GO" id="GO:0016765">
    <property type="term" value="F:transferase activity, transferring alkyl or aryl (other than methyl) groups"/>
    <property type="evidence" value="ECO:0007669"/>
    <property type="project" value="InterPro"/>
</dbReference>
<feature type="binding site" evidence="3">
    <location>
        <position position="104"/>
    </location>
    <ligand>
        <name>dimethylallyl diphosphate</name>
        <dbReference type="ChEBI" id="CHEBI:57623"/>
    </ligand>
</feature>
<dbReference type="GeneID" id="19277422"/>
<dbReference type="OrthoDB" id="5392033at2759"/>
<dbReference type="InterPro" id="IPR012148">
    <property type="entry name" value="ABBA_DMATS-like"/>
</dbReference>
<evidence type="ECO:0000256" key="2">
    <source>
        <dbReference type="ARBA" id="ARBA00022679"/>
    </source>
</evidence>
<proteinExistence type="inferred from homology"/>
<dbReference type="InterPro" id="IPR017795">
    <property type="entry name" value="ABBA_NscD-like"/>
</dbReference>
<dbReference type="SFLD" id="SFLDG01162">
    <property type="entry name" value="I"/>
    <property type="match status" value="1"/>
</dbReference>
<dbReference type="NCBIfam" id="TIGR03429">
    <property type="entry name" value="arom_pren_DMATS"/>
    <property type="match status" value="1"/>
</dbReference>
<feature type="binding site" evidence="3">
    <location>
        <position position="262"/>
    </location>
    <ligand>
        <name>dimethylallyl diphosphate</name>
        <dbReference type="ChEBI" id="CHEBI:57623"/>
    </ligand>
</feature>
<feature type="binding site" evidence="3">
    <location>
        <position position="191"/>
    </location>
    <ligand>
        <name>L-tryptophan</name>
        <dbReference type="ChEBI" id="CHEBI:57912"/>
    </ligand>
</feature>
<dbReference type="eggNOG" id="ENOG502S2XP">
    <property type="taxonomic scope" value="Eukaryota"/>
</dbReference>
<keyword evidence="5" id="KW-1185">Reference proteome</keyword>
<dbReference type="PANTHER" id="PTHR40627:SF3">
    <property type="entry name" value="PRENYLTRANSFERASE ASQH2-RELATED"/>
    <property type="match status" value="1"/>
</dbReference>
<name>W3WNH6_PESFW</name>
<protein>
    <recommendedName>
        <fullName evidence="6">Aromatic prenyltransferase</fullName>
    </recommendedName>
</protein>
<dbReference type="HOGENOM" id="CLU_037431_0_0_1"/>
<comment type="similarity">
    <text evidence="1">Belongs to the tryptophan dimethylallyltransferase family.</text>
</comment>
<dbReference type="InterPro" id="IPR033964">
    <property type="entry name" value="ABBA"/>
</dbReference>
<keyword evidence="2" id="KW-0808">Transferase</keyword>
<reference evidence="5" key="1">
    <citation type="journal article" date="2015" name="BMC Genomics">
        <title>Genomic and transcriptomic analysis of the endophytic fungus Pestalotiopsis fici reveals its lifestyle and high potential for synthesis of natural products.</title>
        <authorList>
            <person name="Wang X."/>
            <person name="Zhang X."/>
            <person name="Liu L."/>
            <person name="Xiang M."/>
            <person name="Wang W."/>
            <person name="Sun X."/>
            <person name="Che Y."/>
            <person name="Guo L."/>
            <person name="Liu G."/>
            <person name="Guo L."/>
            <person name="Wang C."/>
            <person name="Yin W.B."/>
            <person name="Stadler M."/>
            <person name="Zhang X."/>
            <person name="Liu X."/>
        </authorList>
    </citation>
    <scope>NUCLEOTIDE SEQUENCE [LARGE SCALE GENOMIC DNA]</scope>
    <source>
        <strain evidence="5">W106-1 / CGMCC3.15140</strain>
    </source>
</reference>
<dbReference type="PANTHER" id="PTHR40627">
    <property type="entry name" value="INDOLE PRENYLTRANSFERASE TDIB-RELATED"/>
    <property type="match status" value="1"/>
</dbReference>
<dbReference type="AlphaFoldDB" id="W3WNH6"/>
<evidence type="ECO:0008006" key="6">
    <source>
        <dbReference type="Google" id="ProtNLM"/>
    </source>
</evidence>
<feature type="binding site" evidence="3">
    <location>
        <position position="260"/>
    </location>
    <ligand>
        <name>dimethylallyl diphosphate</name>
        <dbReference type="ChEBI" id="CHEBI:57623"/>
    </ligand>
</feature>
<dbReference type="GO" id="GO:0009820">
    <property type="term" value="P:alkaloid metabolic process"/>
    <property type="evidence" value="ECO:0007669"/>
    <property type="project" value="InterPro"/>
</dbReference>
<feature type="binding site" evidence="3">
    <location>
        <position position="189"/>
    </location>
    <ligand>
        <name>dimethylallyl diphosphate</name>
        <dbReference type="ChEBI" id="CHEBI:57623"/>
    </ligand>
</feature>
<dbReference type="RefSeq" id="XP_007839181.1">
    <property type="nucleotide sequence ID" value="XM_007840990.1"/>
</dbReference>
<evidence type="ECO:0000313" key="4">
    <source>
        <dbReference type="EMBL" id="ETS75465.1"/>
    </source>
</evidence>